<sequence>MSTNDVPAATADASMVTVWSDVGCPWATLALHTLHAAADRRGAPLLIDHRAFPLELFNRQPTPKHIVDPEIVMLAAHRPELGWRLWRGPDWTYPVTTLPALEAVQAAKAPEVGGLRASDELDMALRRAFFVDSACISVHSVIRDIAEKCESVDADALAAALARGSGRADVYDQWRIAQGPEIKGSGHVFGPGGYAVHNPGVTYQWTGDPDEGGFPRVDAYDPAWADELLDTLPIAAPDGMAER</sequence>
<accession>A0ABV6UCS8</accession>
<dbReference type="Gene3D" id="3.40.30.10">
    <property type="entry name" value="Glutaredoxin"/>
    <property type="match status" value="1"/>
</dbReference>
<dbReference type="SUPFAM" id="SSF52833">
    <property type="entry name" value="Thioredoxin-like"/>
    <property type="match status" value="1"/>
</dbReference>
<evidence type="ECO:0000313" key="2">
    <source>
        <dbReference type="Proteomes" id="UP001589870"/>
    </source>
</evidence>
<proteinExistence type="predicted"/>
<dbReference type="Proteomes" id="UP001589870">
    <property type="component" value="Unassembled WGS sequence"/>
</dbReference>
<dbReference type="EMBL" id="JBHMQT010000063">
    <property type="protein sequence ID" value="MFC0866001.1"/>
    <property type="molecule type" value="Genomic_DNA"/>
</dbReference>
<organism evidence="1 2">
    <name type="scientific">Sphaerimonospora cavernae</name>
    <dbReference type="NCBI Taxonomy" id="1740611"/>
    <lineage>
        <taxon>Bacteria</taxon>
        <taxon>Bacillati</taxon>
        <taxon>Actinomycetota</taxon>
        <taxon>Actinomycetes</taxon>
        <taxon>Streptosporangiales</taxon>
        <taxon>Streptosporangiaceae</taxon>
        <taxon>Sphaerimonospora</taxon>
    </lineage>
</organism>
<protein>
    <submittedName>
        <fullName evidence="1">DsbA family protein</fullName>
    </submittedName>
</protein>
<gene>
    <name evidence="1" type="ORF">ACFHYQ_27250</name>
</gene>
<evidence type="ECO:0000313" key="1">
    <source>
        <dbReference type="EMBL" id="MFC0866001.1"/>
    </source>
</evidence>
<dbReference type="InterPro" id="IPR036249">
    <property type="entry name" value="Thioredoxin-like_sf"/>
</dbReference>
<dbReference type="RefSeq" id="WP_394304006.1">
    <property type="nucleotide sequence ID" value="NZ_JBHMQT010000063.1"/>
</dbReference>
<name>A0ABV6UCS8_9ACTN</name>
<keyword evidence="2" id="KW-1185">Reference proteome</keyword>
<reference evidence="1 2" key="1">
    <citation type="submission" date="2024-09" db="EMBL/GenBank/DDBJ databases">
        <authorList>
            <person name="Sun Q."/>
            <person name="Mori K."/>
        </authorList>
    </citation>
    <scope>NUCLEOTIDE SEQUENCE [LARGE SCALE GENOMIC DNA]</scope>
    <source>
        <strain evidence="1 2">TBRC 1851</strain>
    </source>
</reference>
<comment type="caution">
    <text evidence="1">The sequence shown here is derived from an EMBL/GenBank/DDBJ whole genome shotgun (WGS) entry which is preliminary data.</text>
</comment>